<feature type="transmembrane region" description="Helical" evidence="2">
    <location>
        <begin position="196"/>
        <end position="216"/>
    </location>
</feature>
<evidence type="ECO:0000256" key="2">
    <source>
        <dbReference type="SAM" id="Phobius"/>
    </source>
</evidence>
<name>A0A9W6CUL2_9MICO</name>
<evidence type="ECO:0000313" key="4">
    <source>
        <dbReference type="Proteomes" id="UP001144396"/>
    </source>
</evidence>
<evidence type="ECO:0008006" key="5">
    <source>
        <dbReference type="Google" id="ProtNLM"/>
    </source>
</evidence>
<feature type="compositionally biased region" description="Basic and acidic residues" evidence="1">
    <location>
        <begin position="8"/>
        <end position="24"/>
    </location>
</feature>
<keyword evidence="4" id="KW-1185">Reference proteome</keyword>
<dbReference type="Proteomes" id="UP001144396">
    <property type="component" value="Unassembled WGS sequence"/>
</dbReference>
<comment type="caution">
    <text evidence="3">The sequence shown here is derived from an EMBL/GenBank/DDBJ whole genome shotgun (WGS) entry which is preliminary data.</text>
</comment>
<evidence type="ECO:0000256" key="1">
    <source>
        <dbReference type="SAM" id="MobiDB-lite"/>
    </source>
</evidence>
<evidence type="ECO:0000313" key="3">
    <source>
        <dbReference type="EMBL" id="GLI28753.1"/>
    </source>
</evidence>
<feature type="region of interest" description="Disordered" evidence="1">
    <location>
        <begin position="1"/>
        <end position="24"/>
    </location>
</feature>
<gene>
    <name evidence="3" type="ORF">ARHIZOSPH14_29950</name>
</gene>
<feature type="transmembrane region" description="Helical" evidence="2">
    <location>
        <begin position="118"/>
        <end position="136"/>
    </location>
</feature>
<dbReference type="InterPro" id="IPR016566">
    <property type="entry name" value="UCP010219"/>
</dbReference>
<dbReference type="Pfam" id="PF11361">
    <property type="entry name" value="DUF3159"/>
    <property type="match status" value="1"/>
</dbReference>
<protein>
    <recommendedName>
        <fullName evidence="5">DUF3159 domain-containing protein</fullName>
    </recommendedName>
</protein>
<dbReference type="RefSeq" id="WP_281886406.1">
    <property type="nucleotide sequence ID" value="NZ_BSDP01000001.1"/>
</dbReference>
<dbReference type="PIRSF" id="PIRSF010219">
    <property type="entry name" value="UCP010219"/>
    <property type="match status" value="1"/>
</dbReference>
<organism evidence="3 4">
    <name type="scientific">Agromyces rhizosphaerae</name>
    <dbReference type="NCBI Taxonomy" id="88374"/>
    <lineage>
        <taxon>Bacteria</taxon>
        <taxon>Bacillati</taxon>
        <taxon>Actinomycetota</taxon>
        <taxon>Actinomycetes</taxon>
        <taxon>Micrococcales</taxon>
        <taxon>Microbacteriaceae</taxon>
        <taxon>Agromyces</taxon>
    </lineage>
</organism>
<keyword evidence="2" id="KW-0812">Transmembrane</keyword>
<accession>A0A9W6CUL2</accession>
<proteinExistence type="predicted"/>
<dbReference type="AlphaFoldDB" id="A0A9W6CUL2"/>
<sequence length="256" mass="26692">MTTVSDPAHGDRDEPAEGERDDDVAAHETAAGIGAGLAQAAERSGLGGLARDEALTARELLGALGGVRGLCEAILPGLVFLTVYAIWGELVPALAGSVGLAVVFTIARLIARTPVTQAVAGLVAAGASAALALWTGRGEDNFVLGLWTNGAYAAAILVSLLVGWPLLGLAVGFLMGDGLEWKRDRRKYRAMQLLTVLWLGLFVGRLAVQLPLYLAANVEGLALTRLLMGVPLYAVLLVLSWLVVRAVYPSGSDRGE</sequence>
<feature type="transmembrane region" description="Helical" evidence="2">
    <location>
        <begin position="93"/>
        <end position="111"/>
    </location>
</feature>
<feature type="transmembrane region" description="Helical" evidence="2">
    <location>
        <begin position="151"/>
        <end position="175"/>
    </location>
</feature>
<keyword evidence="2" id="KW-0472">Membrane</keyword>
<keyword evidence="2" id="KW-1133">Transmembrane helix</keyword>
<dbReference type="EMBL" id="BSDP01000001">
    <property type="protein sequence ID" value="GLI28753.1"/>
    <property type="molecule type" value="Genomic_DNA"/>
</dbReference>
<feature type="transmembrane region" description="Helical" evidence="2">
    <location>
        <begin position="222"/>
        <end position="244"/>
    </location>
</feature>
<reference evidence="3" key="1">
    <citation type="submission" date="2022-12" db="EMBL/GenBank/DDBJ databases">
        <title>Reference genome sequencing for broad-spectrum identification of bacterial and archaeal isolates by mass spectrometry.</title>
        <authorList>
            <person name="Sekiguchi Y."/>
            <person name="Tourlousse D.M."/>
        </authorList>
    </citation>
    <scope>NUCLEOTIDE SEQUENCE</scope>
    <source>
        <strain evidence="3">14</strain>
    </source>
</reference>